<evidence type="ECO:0000313" key="12">
    <source>
        <dbReference type="Proteomes" id="UP000251213"/>
    </source>
</evidence>
<dbReference type="Gene3D" id="3.40.640.10">
    <property type="entry name" value="Type I PLP-dependent aspartate aminotransferase-like (Major domain)"/>
    <property type="match status" value="1"/>
</dbReference>
<feature type="binding site" evidence="6">
    <location>
        <position position="338"/>
    </location>
    <ligand>
        <name>substrate</name>
    </ligand>
</feature>
<comment type="cofactor">
    <cofactor evidence="1 7 9">
        <name>pyridoxal 5'-phosphate</name>
        <dbReference type="ChEBI" id="CHEBI:597326"/>
    </cofactor>
</comment>
<accession>A0A364K2L0</accession>
<evidence type="ECO:0000256" key="1">
    <source>
        <dbReference type="ARBA" id="ARBA00001933"/>
    </source>
</evidence>
<comment type="similarity">
    <text evidence="2 8">Belongs to the class-V pyridoxal-phosphate-dependent aminotransferase family.</text>
</comment>
<keyword evidence="4 11" id="KW-0808">Transferase</keyword>
<dbReference type="GO" id="GO:0019265">
    <property type="term" value="P:glycine biosynthetic process, by transamination of glyoxylate"/>
    <property type="evidence" value="ECO:0007669"/>
    <property type="project" value="TreeGrafter"/>
</dbReference>
<evidence type="ECO:0000313" key="11">
    <source>
        <dbReference type="EMBL" id="RAL22660.1"/>
    </source>
</evidence>
<evidence type="ECO:0000256" key="9">
    <source>
        <dbReference type="RuleBase" id="RU004504"/>
    </source>
</evidence>
<dbReference type="PROSITE" id="PS00595">
    <property type="entry name" value="AA_TRANSFER_CLASS_5"/>
    <property type="match status" value="1"/>
</dbReference>
<evidence type="ECO:0000256" key="6">
    <source>
        <dbReference type="PIRSR" id="PIRSR000524-1"/>
    </source>
</evidence>
<evidence type="ECO:0000256" key="8">
    <source>
        <dbReference type="RuleBase" id="RU004075"/>
    </source>
</evidence>
<evidence type="ECO:0000259" key="10">
    <source>
        <dbReference type="Pfam" id="PF00266"/>
    </source>
</evidence>
<dbReference type="Proteomes" id="UP000251213">
    <property type="component" value="Unassembled WGS sequence"/>
</dbReference>
<protein>
    <submittedName>
        <fullName evidence="11">Aminotransferase</fullName>
    </submittedName>
</protein>
<name>A0A364K2L0_9BACL</name>
<dbReference type="Gene3D" id="3.90.1150.10">
    <property type="entry name" value="Aspartate Aminotransferase, domain 1"/>
    <property type="match status" value="1"/>
</dbReference>
<dbReference type="PIRSF" id="PIRSF000524">
    <property type="entry name" value="SPT"/>
    <property type="match status" value="1"/>
</dbReference>
<evidence type="ECO:0000256" key="5">
    <source>
        <dbReference type="ARBA" id="ARBA00022898"/>
    </source>
</evidence>
<feature type="domain" description="Aminotransferase class V" evidence="10">
    <location>
        <begin position="29"/>
        <end position="330"/>
    </location>
</feature>
<reference evidence="11 12" key="1">
    <citation type="submission" date="2018-06" db="EMBL/GenBank/DDBJ databases">
        <title>Thermoflavimicrobium daqus sp. nov., a thermophilic microbe isolated from Moutai-flavour Daqu.</title>
        <authorList>
            <person name="Wang X."/>
            <person name="Zhou H."/>
        </authorList>
    </citation>
    <scope>NUCLEOTIDE SEQUENCE [LARGE SCALE GENOMIC DNA]</scope>
    <source>
        <strain evidence="11 12">FBKL4.011</strain>
    </source>
</reference>
<dbReference type="FunFam" id="3.40.640.10:FF:000027">
    <property type="entry name" value="Serine--pyruvate aminotransferase, mitochondrial"/>
    <property type="match status" value="1"/>
</dbReference>
<dbReference type="InterPro" id="IPR020578">
    <property type="entry name" value="Aminotrans_V_PyrdxlP_BS"/>
</dbReference>
<evidence type="ECO:0000256" key="7">
    <source>
        <dbReference type="PIRSR" id="PIRSR000524-50"/>
    </source>
</evidence>
<evidence type="ECO:0000256" key="2">
    <source>
        <dbReference type="ARBA" id="ARBA00009236"/>
    </source>
</evidence>
<evidence type="ECO:0000256" key="3">
    <source>
        <dbReference type="ARBA" id="ARBA00022576"/>
    </source>
</evidence>
<reference evidence="11 12" key="2">
    <citation type="submission" date="2018-06" db="EMBL/GenBank/DDBJ databases">
        <authorList>
            <person name="Zhirakovskaya E."/>
        </authorList>
    </citation>
    <scope>NUCLEOTIDE SEQUENCE [LARGE SCALE GENOMIC DNA]</scope>
    <source>
        <strain evidence="11 12">FBKL4.011</strain>
    </source>
</reference>
<comment type="caution">
    <text evidence="11">The sequence shown here is derived from an EMBL/GenBank/DDBJ whole genome shotgun (WGS) entry which is preliminary data.</text>
</comment>
<dbReference type="PANTHER" id="PTHR21152:SF40">
    <property type="entry name" value="ALANINE--GLYOXYLATE AMINOTRANSFERASE"/>
    <property type="match status" value="1"/>
</dbReference>
<keyword evidence="12" id="KW-1185">Reference proteome</keyword>
<dbReference type="Pfam" id="PF00266">
    <property type="entry name" value="Aminotran_5"/>
    <property type="match status" value="1"/>
</dbReference>
<dbReference type="SUPFAM" id="SSF53383">
    <property type="entry name" value="PLP-dependent transferases"/>
    <property type="match status" value="1"/>
</dbReference>
<dbReference type="PANTHER" id="PTHR21152">
    <property type="entry name" value="AMINOTRANSFERASE CLASS V"/>
    <property type="match status" value="1"/>
</dbReference>
<evidence type="ECO:0000256" key="4">
    <source>
        <dbReference type="ARBA" id="ARBA00022679"/>
    </source>
</evidence>
<dbReference type="InterPro" id="IPR015421">
    <property type="entry name" value="PyrdxlP-dep_Trfase_major"/>
</dbReference>
<sequence length="385" mass="42417">MFFADKFQLRIPGPTPIPPSVERAMAQPMIGHRSTDASELVALCSNKLKPILGTEEQPLILSSSGTAALEACVVNTLSPSEEAVVIVTGVFGERFVKILERYQVYVHRLDIPWGTACSPDVLQAFLHQHPHVKAVFMTYCETSTGVLNPIRELAQVTHTHSDALVIVDGVSCIGAVPSQMDEWGIDLLVTGSQKAFMLPPGLAFVGVSKRAWKVIEQNQTPRFYLDLRAYQSQLNKKTTPYTPALSLLFGLKEVLRLLEEEGLVHVYHRHELLKNMTRAGIRGLGLPLMTSDEDASPTVTSIDGKDADWDVEELRKALRKLNVTVAGGQQYLKGQIFRIGHMGYCDPFDILSTLSALEIALKQINAPIELGQGVQAAQEVFLQHV</sequence>
<dbReference type="GO" id="GO:0008453">
    <property type="term" value="F:alanine-glyoxylate transaminase activity"/>
    <property type="evidence" value="ECO:0007669"/>
    <property type="project" value="TreeGrafter"/>
</dbReference>
<dbReference type="InterPro" id="IPR015424">
    <property type="entry name" value="PyrdxlP-dep_Trfase"/>
</dbReference>
<dbReference type="InterPro" id="IPR000192">
    <property type="entry name" value="Aminotrans_V_dom"/>
</dbReference>
<dbReference type="OrthoDB" id="389074at2"/>
<proteinExistence type="inferred from homology"/>
<feature type="modified residue" description="N6-(pyridoxal phosphate)lysine" evidence="7">
    <location>
        <position position="194"/>
    </location>
</feature>
<keyword evidence="5 7" id="KW-0663">Pyridoxal phosphate</keyword>
<dbReference type="InterPro" id="IPR015422">
    <property type="entry name" value="PyrdxlP-dep_Trfase_small"/>
</dbReference>
<dbReference type="AlphaFoldDB" id="A0A364K2L0"/>
<gene>
    <name evidence="11" type="ORF">DL897_13405</name>
</gene>
<dbReference type="EMBL" id="QJKK01000008">
    <property type="protein sequence ID" value="RAL22660.1"/>
    <property type="molecule type" value="Genomic_DNA"/>
</dbReference>
<dbReference type="InterPro" id="IPR024169">
    <property type="entry name" value="SP_NH2Trfase/AEP_transaminase"/>
</dbReference>
<dbReference type="RefSeq" id="WP_113659663.1">
    <property type="nucleotide sequence ID" value="NZ_KZ845670.1"/>
</dbReference>
<dbReference type="GO" id="GO:0004760">
    <property type="term" value="F:L-serine-pyruvate transaminase activity"/>
    <property type="evidence" value="ECO:0007669"/>
    <property type="project" value="TreeGrafter"/>
</dbReference>
<organism evidence="11 12">
    <name type="scientific">Thermoflavimicrobium daqui</name>
    <dbReference type="NCBI Taxonomy" id="2137476"/>
    <lineage>
        <taxon>Bacteria</taxon>
        <taxon>Bacillati</taxon>
        <taxon>Bacillota</taxon>
        <taxon>Bacilli</taxon>
        <taxon>Bacillales</taxon>
        <taxon>Thermoactinomycetaceae</taxon>
        <taxon>Thermoflavimicrobium</taxon>
    </lineage>
</organism>
<keyword evidence="3 11" id="KW-0032">Aminotransferase</keyword>